<name>A0ABQ4YJU5_9ASTR</name>
<organism evidence="1 2">
    <name type="scientific">Tanacetum coccineum</name>
    <dbReference type="NCBI Taxonomy" id="301880"/>
    <lineage>
        <taxon>Eukaryota</taxon>
        <taxon>Viridiplantae</taxon>
        <taxon>Streptophyta</taxon>
        <taxon>Embryophyta</taxon>
        <taxon>Tracheophyta</taxon>
        <taxon>Spermatophyta</taxon>
        <taxon>Magnoliopsida</taxon>
        <taxon>eudicotyledons</taxon>
        <taxon>Gunneridae</taxon>
        <taxon>Pentapetalae</taxon>
        <taxon>asterids</taxon>
        <taxon>campanulids</taxon>
        <taxon>Asterales</taxon>
        <taxon>Asteraceae</taxon>
        <taxon>Asteroideae</taxon>
        <taxon>Anthemideae</taxon>
        <taxon>Anthemidinae</taxon>
        <taxon>Tanacetum</taxon>
    </lineage>
</organism>
<keyword evidence="2" id="KW-1185">Reference proteome</keyword>
<sequence length="255" mass="28747">MDSCANTKGNLAFIYIYQRHGWLFKNTSPKKLGYSGDLIDLLALYVMQVGRSVREERRSFHNELDEINASHQESAMRCNCSIPVIHLESEIRPGSQVSLGTVEDDAVQFSFKRSSAKSRLSANNQEQTLGLRIWITSLNLNIRRLDVFGVPLLLAEGLRVLCHSCLPGRVPERNFDRMTSPQVTQLCSTLLRGPELGFLVLSIENNATNHCLWSATSVETAWVELSSMNLDHLSLGHYRMYRVDAILKTHDKASP</sequence>
<comment type="caution">
    <text evidence="1">The sequence shown here is derived from an EMBL/GenBank/DDBJ whole genome shotgun (WGS) entry which is preliminary data.</text>
</comment>
<protein>
    <submittedName>
        <fullName evidence="1">Uncharacterized protein</fullName>
    </submittedName>
</protein>
<dbReference type="Proteomes" id="UP001151760">
    <property type="component" value="Unassembled WGS sequence"/>
</dbReference>
<evidence type="ECO:0000313" key="1">
    <source>
        <dbReference type="EMBL" id="GJS78094.1"/>
    </source>
</evidence>
<proteinExistence type="predicted"/>
<gene>
    <name evidence="1" type="ORF">Tco_0727975</name>
</gene>
<evidence type="ECO:0000313" key="2">
    <source>
        <dbReference type="Proteomes" id="UP001151760"/>
    </source>
</evidence>
<reference evidence="1" key="1">
    <citation type="journal article" date="2022" name="Int. J. Mol. Sci.">
        <title>Draft Genome of Tanacetum Coccineum: Genomic Comparison of Closely Related Tanacetum-Family Plants.</title>
        <authorList>
            <person name="Yamashiro T."/>
            <person name="Shiraishi A."/>
            <person name="Nakayama K."/>
            <person name="Satake H."/>
        </authorList>
    </citation>
    <scope>NUCLEOTIDE SEQUENCE</scope>
</reference>
<reference evidence="1" key="2">
    <citation type="submission" date="2022-01" db="EMBL/GenBank/DDBJ databases">
        <authorList>
            <person name="Yamashiro T."/>
            <person name="Shiraishi A."/>
            <person name="Satake H."/>
            <person name="Nakayama K."/>
        </authorList>
    </citation>
    <scope>NUCLEOTIDE SEQUENCE</scope>
</reference>
<dbReference type="EMBL" id="BQNB010010498">
    <property type="protein sequence ID" value="GJS78094.1"/>
    <property type="molecule type" value="Genomic_DNA"/>
</dbReference>
<accession>A0ABQ4YJU5</accession>